<accession>A0A7N4PG62</accession>
<dbReference type="SUPFAM" id="SSF57492">
    <property type="entry name" value="Trefoil"/>
    <property type="match status" value="1"/>
</dbReference>
<gene>
    <name evidence="3" type="primary">FMR1NB</name>
</gene>
<keyword evidence="2" id="KW-1133">Transmembrane helix</keyword>
<keyword evidence="2" id="KW-0472">Membrane</keyword>
<dbReference type="Ensembl" id="ENSSHAT00000046104.1">
    <property type="protein sequence ID" value="ENSSHAP00000037087.1"/>
    <property type="gene ID" value="ENSSHAG00000029814.1"/>
</dbReference>
<evidence type="ECO:0000256" key="2">
    <source>
        <dbReference type="SAM" id="Phobius"/>
    </source>
</evidence>
<dbReference type="InParanoid" id="A0A7N4PG62"/>
<reference evidence="3" key="2">
    <citation type="submission" date="2025-08" db="UniProtKB">
        <authorList>
            <consortium name="Ensembl"/>
        </authorList>
    </citation>
    <scope>IDENTIFICATION</scope>
</reference>
<dbReference type="RefSeq" id="XP_031800300.1">
    <property type="nucleotide sequence ID" value="XM_031944440.1"/>
</dbReference>
<proteinExistence type="predicted"/>
<evidence type="ECO:0000313" key="4">
    <source>
        <dbReference type="Proteomes" id="UP000007648"/>
    </source>
</evidence>
<dbReference type="CTD" id="158521"/>
<protein>
    <submittedName>
        <fullName evidence="3">FMR1 neighbor</fullName>
    </submittedName>
</protein>
<keyword evidence="2" id="KW-0812">Transmembrane</keyword>
<dbReference type="Proteomes" id="UP000007648">
    <property type="component" value="Unassembled WGS sequence"/>
</dbReference>
<dbReference type="InterPro" id="IPR044913">
    <property type="entry name" value="P_trefoil_dom_sf"/>
</dbReference>
<name>A0A7N4PG62_SARHA</name>
<feature type="transmembrane region" description="Helical" evidence="2">
    <location>
        <begin position="110"/>
        <end position="132"/>
    </location>
</feature>
<organism evidence="3 4">
    <name type="scientific">Sarcophilus harrisii</name>
    <name type="common">Tasmanian devil</name>
    <name type="synonym">Sarcophilus laniarius</name>
    <dbReference type="NCBI Taxonomy" id="9305"/>
    <lineage>
        <taxon>Eukaryota</taxon>
        <taxon>Metazoa</taxon>
        <taxon>Chordata</taxon>
        <taxon>Craniata</taxon>
        <taxon>Vertebrata</taxon>
        <taxon>Euteleostomi</taxon>
        <taxon>Mammalia</taxon>
        <taxon>Metatheria</taxon>
        <taxon>Dasyuromorphia</taxon>
        <taxon>Dasyuridae</taxon>
        <taxon>Sarcophilus</taxon>
    </lineage>
</organism>
<dbReference type="InterPro" id="IPR055331">
    <property type="entry name" value="FMR1-like"/>
</dbReference>
<keyword evidence="1" id="KW-1015">Disulfide bond</keyword>
<dbReference type="AlphaFoldDB" id="A0A7N4PG62"/>
<evidence type="ECO:0000313" key="3">
    <source>
        <dbReference type="Ensembl" id="ENSSHAP00000037087.1"/>
    </source>
</evidence>
<keyword evidence="4" id="KW-1185">Reference proteome</keyword>
<dbReference type="GeneID" id="100924265"/>
<reference evidence="3 4" key="1">
    <citation type="journal article" date="2011" name="Proc. Natl. Acad. Sci. U.S.A.">
        <title>Genetic diversity and population structure of the endangered marsupial Sarcophilus harrisii (Tasmanian devil).</title>
        <authorList>
            <person name="Miller W."/>
            <person name="Hayes V.M."/>
            <person name="Ratan A."/>
            <person name="Petersen D.C."/>
            <person name="Wittekindt N.E."/>
            <person name="Miller J."/>
            <person name="Walenz B."/>
            <person name="Knight J."/>
            <person name="Qi J."/>
            <person name="Zhao F."/>
            <person name="Wang Q."/>
            <person name="Bedoya-Reina O.C."/>
            <person name="Katiyar N."/>
            <person name="Tomsho L.P."/>
            <person name="Kasson L.M."/>
            <person name="Hardie R.A."/>
            <person name="Woodbridge P."/>
            <person name="Tindall E.A."/>
            <person name="Bertelsen M.F."/>
            <person name="Dixon D."/>
            <person name="Pyecroft S."/>
            <person name="Helgen K.M."/>
            <person name="Lesk A.M."/>
            <person name="Pringle T.H."/>
            <person name="Patterson N."/>
            <person name="Zhang Y."/>
            <person name="Kreiss A."/>
            <person name="Woods G.M."/>
            <person name="Jones M.E."/>
            <person name="Schuster S.C."/>
        </authorList>
    </citation>
    <scope>NUCLEOTIDE SEQUENCE [LARGE SCALE GENOMIC DNA]</scope>
</reference>
<dbReference type="PANTHER" id="PTHR37360">
    <property type="entry name" value="FRAGILE X MENTAL RETARDATION 1 NEIGHBOR PROTEIN"/>
    <property type="match status" value="1"/>
</dbReference>
<sequence>MENSREGSIKLLVPRSTGVAVQFDNILEREAKSIHDTETILGPQDDTGHFFYPKTCRVNEGEQVEPCQGNQDLNKTMCLKSNCCFSSKDKDETTSCYTPVVDNVQLTLRFFVIGIVCLILLGCLPICCCILCQQRYANMQAHTIRGFWYLTYPDKRITP</sequence>
<evidence type="ECO:0000256" key="1">
    <source>
        <dbReference type="ARBA" id="ARBA00023157"/>
    </source>
</evidence>
<dbReference type="PANTHER" id="PTHR37360:SF1">
    <property type="entry name" value="FMR1 NEIGHBOR PROTEIN"/>
    <property type="match status" value="1"/>
</dbReference>
<reference evidence="3" key="3">
    <citation type="submission" date="2025-09" db="UniProtKB">
        <authorList>
            <consortium name="Ensembl"/>
        </authorList>
    </citation>
    <scope>IDENTIFICATION</scope>
</reference>